<keyword evidence="4" id="KW-1185">Reference proteome</keyword>
<feature type="compositionally biased region" description="Low complexity" evidence="1">
    <location>
        <begin position="135"/>
        <end position="145"/>
    </location>
</feature>
<keyword evidence="2" id="KW-0472">Membrane</keyword>
<evidence type="ECO:0000313" key="4">
    <source>
        <dbReference type="Proteomes" id="UP000470246"/>
    </source>
</evidence>
<organism evidence="3 4">
    <name type="scientific">Geodermatophilus sabuli</name>
    <dbReference type="NCBI Taxonomy" id="1564158"/>
    <lineage>
        <taxon>Bacteria</taxon>
        <taxon>Bacillati</taxon>
        <taxon>Actinomycetota</taxon>
        <taxon>Actinomycetes</taxon>
        <taxon>Geodermatophilales</taxon>
        <taxon>Geodermatophilaceae</taxon>
        <taxon>Geodermatophilus</taxon>
    </lineage>
</organism>
<keyword evidence="2" id="KW-0812">Transmembrane</keyword>
<accession>A0A7K3W3N1</accession>
<evidence type="ECO:0000256" key="1">
    <source>
        <dbReference type="SAM" id="MobiDB-lite"/>
    </source>
</evidence>
<evidence type="ECO:0000256" key="2">
    <source>
        <dbReference type="SAM" id="Phobius"/>
    </source>
</evidence>
<dbReference type="Proteomes" id="UP000470246">
    <property type="component" value="Unassembled WGS sequence"/>
</dbReference>
<proteinExistence type="predicted"/>
<evidence type="ECO:0000313" key="3">
    <source>
        <dbReference type="EMBL" id="NEK59501.1"/>
    </source>
</evidence>
<feature type="transmembrane region" description="Helical" evidence="2">
    <location>
        <begin position="93"/>
        <end position="113"/>
    </location>
</feature>
<feature type="region of interest" description="Disordered" evidence="1">
    <location>
        <begin position="1"/>
        <end position="87"/>
    </location>
</feature>
<sequence length="145" mass="14825">MSQPAPGDGGQHPPSSSADPTRRVARPPRPGRAVRADVAAGRLARPPVHEDDPTVTLAGRGAETPAGTLEWSAPGPDEPSPPRPRRRHRTWPWIAAVVVVLLVLGAVLLVMLLRGATIDGDTGLLGPGRPPVPAPAASSAAGPVA</sequence>
<protein>
    <submittedName>
        <fullName evidence="3">Uncharacterized protein</fullName>
    </submittedName>
</protein>
<keyword evidence="2" id="KW-1133">Transmembrane helix</keyword>
<dbReference type="AlphaFoldDB" id="A0A7K3W3N1"/>
<dbReference type="RefSeq" id="WP_163482872.1">
    <property type="nucleotide sequence ID" value="NZ_JAAGWF010000018.1"/>
</dbReference>
<gene>
    <name evidence="3" type="ORF">GCU56_16715</name>
</gene>
<comment type="caution">
    <text evidence="3">The sequence shown here is derived from an EMBL/GenBank/DDBJ whole genome shotgun (WGS) entry which is preliminary data.</text>
</comment>
<reference evidence="3 4" key="1">
    <citation type="submission" date="2020-02" db="EMBL/GenBank/DDBJ databases">
        <title>Geodermatophilus sabuli CPCC 205279 I12A-02694.</title>
        <authorList>
            <person name="Jiang Z."/>
        </authorList>
    </citation>
    <scope>NUCLEOTIDE SEQUENCE [LARGE SCALE GENOMIC DNA]</scope>
    <source>
        <strain evidence="3 4">I12A-02694</strain>
    </source>
</reference>
<name>A0A7K3W3N1_9ACTN</name>
<feature type="region of interest" description="Disordered" evidence="1">
    <location>
        <begin position="124"/>
        <end position="145"/>
    </location>
</feature>
<dbReference type="EMBL" id="JAAGWF010000018">
    <property type="protein sequence ID" value="NEK59501.1"/>
    <property type="molecule type" value="Genomic_DNA"/>
</dbReference>
<feature type="compositionally biased region" description="Low complexity" evidence="1">
    <location>
        <begin position="31"/>
        <end position="45"/>
    </location>
</feature>